<organism evidence="1 2">
    <name type="scientific">Aneurinibacillus migulanus</name>
    <name type="common">Bacillus migulanus</name>
    <dbReference type="NCBI Taxonomy" id="47500"/>
    <lineage>
        <taxon>Bacteria</taxon>
        <taxon>Bacillati</taxon>
        <taxon>Bacillota</taxon>
        <taxon>Bacilli</taxon>
        <taxon>Bacillales</taxon>
        <taxon>Paenibacillaceae</taxon>
        <taxon>Aneurinibacillus group</taxon>
        <taxon>Aneurinibacillus</taxon>
    </lineage>
</organism>
<accession>A0A1G8Q3H7</accession>
<gene>
    <name evidence="1" type="ORF">SAMN04487909_11052</name>
</gene>
<dbReference type="AlphaFoldDB" id="A0A1G8Q3H7"/>
<sequence>MFGIVQTWFIVETASITHDFSLQGRSLPFFASTIEQEPFYSWRTMHL</sequence>
<evidence type="ECO:0000313" key="1">
    <source>
        <dbReference type="EMBL" id="SDI99277.1"/>
    </source>
</evidence>
<dbReference type="RefSeq" id="WP_327883718.1">
    <property type="nucleotide sequence ID" value="NZ_JARTHN010000029.1"/>
</dbReference>
<protein>
    <submittedName>
        <fullName evidence="1">Uncharacterized protein</fullName>
    </submittedName>
</protein>
<name>A0A1G8Q3H7_ANEMI</name>
<evidence type="ECO:0000313" key="2">
    <source>
        <dbReference type="Proteomes" id="UP000182836"/>
    </source>
</evidence>
<dbReference type="Proteomes" id="UP000182836">
    <property type="component" value="Unassembled WGS sequence"/>
</dbReference>
<dbReference type="EMBL" id="FNED01000010">
    <property type="protein sequence ID" value="SDI99277.1"/>
    <property type="molecule type" value="Genomic_DNA"/>
</dbReference>
<proteinExistence type="predicted"/>
<reference evidence="1 2" key="1">
    <citation type="submission" date="2016-10" db="EMBL/GenBank/DDBJ databases">
        <authorList>
            <person name="de Groot N.N."/>
        </authorList>
    </citation>
    <scope>NUCLEOTIDE SEQUENCE [LARGE SCALE GENOMIC DNA]</scope>
    <source>
        <strain evidence="1 2">DSM 2895</strain>
    </source>
</reference>